<dbReference type="OrthoDB" id="10376821at2759"/>
<protein>
    <submittedName>
        <fullName evidence="1">Uncharacterized protein</fullName>
    </submittedName>
</protein>
<dbReference type="EMBL" id="MU006335">
    <property type="protein sequence ID" value="KAF2846445.1"/>
    <property type="molecule type" value="Genomic_DNA"/>
</dbReference>
<keyword evidence="2" id="KW-1185">Reference proteome</keyword>
<accession>A0A6A7AWB7</accession>
<reference evidence="1" key="1">
    <citation type="submission" date="2020-01" db="EMBL/GenBank/DDBJ databases">
        <authorList>
            <consortium name="DOE Joint Genome Institute"/>
            <person name="Haridas S."/>
            <person name="Albert R."/>
            <person name="Binder M."/>
            <person name="Bloem J."/>
            <person name="Labutti K."/>
            <person name="Salamov A."/>
            <person name="Andreopoulos B."/>
            <person name="Baker S.E."/>
            <person name="Barry K."/>
            <person name="Bills G."/>
            <person name="Bluhm B.H."/>
            <person name="Cannon C."/>
            <person name="Castanera R."/>
            <person name="Culley D.E."/>
            <person name="Daum C."/>
            <person name="Ezra D."/>
            <person name="Gonzalez J.B."/>
            <person name="Henrissat B."/>
            <person name="Kuo A."/>
            <person name="Liang C."/>
            <person name="Lipzen A."/>
            <person name="Lutzoni F."/>
            <person name="Magnuson J."/>
            <person name="Mondo S."/>
            <person name="Nolan M."/>
            <person name="Ohm R."/>
            <person name="Pangilinan J."/>
            <person name="Park H.-J."/>
            <person name="Ramirez L."/>
            <person name="Alfaro M."/>
            <person name="Sun H."/>
            <person name="Tritt A."/>
            <person name="Yoshinaga Y."/>
            <person name="Zwiers L.-H."/>
            <person name="Turgeon B.G."/>
            <person name="Goodwin S.B."/>
            <person name="Spatafora J.W."/>
            <person name="Crous P.W."/>
            <person name="Grigoriev I.V."/>
        </authorList>
    </citation>
    <scope>NUCLEOTIDE SEQUENCE</scope>
    <source>
        <strain evidence="1">IPT5</strain>
    </source>
</reference>
<evidence type="ECO:0000313" key="2">
    <source>
        <dbReference type="Proteomes" id="UP000799423"/>
    </source>
</evidence>
<gene>
    <name evidence="1" type="ORF">T440DRAFT_230029</name>
</gene>
<dbReference type="Proteomes" id="UP000799423">
    <property type="component" value="Unassembled WGS sequence"/>
</dbReference>
<proteinExistence type="predicted"/>
<evidence type="ECO:0000313" key="1">
    <source>
        <dbReference type="EMBL" id="KAF2846445.1"/>
    </source>
</evidence>
<name>A0A6A7AWB7_9PLEO</name>
<organism evidence="1 2">
    <name type="scientific">Plenodomus tracheiphilus IPT5</name>
    <dbReference type="NCBI Taxonomy" id="1408161"/>
    <lineage>
        <taxon>Eukaryota</taxon>
        <taxon>Fungi</taxon>
        <taxon>Dikarya</taxon>
        <taxon>Ascomycota</taxon>
        <taxon>Pezizomycotina</taxon>
        <taxon>Dothideomycetes</taxon>
        <taxon>Pleosporomycetidae</taxon>
        <taxon>Pleosporales</taxon>
        <taxon>Pleosporineae</taxon>
        <taxon>Leptosphaeriaceae</taxon>
        <taxon>Plenodomus</taxon>
    </lineage>
</organism>
<dbReference type="AlphaFoldDB" id="A0A6A7AWB7"/>
<sequence>MYKASLSLNYTSHVVVPDPAYYLAYLFVSEIFVYGLDVSQRIISPQRKSVWANKSMETASYTKANCACSVTAPICHSVDHEFHASQIIPPFDHAARDLQFKYLGSQFYGNDGGGF</sequence>